<proteinExistence type="predicted"/>
<dbReference type="AlphaFoldDB" id="A0A6C0HIS5"/>
<sequence length="144" mass="16215">MRQKIDFGKIIVVRKNILIIIMIYDSVTNLIDAIKICDTASHCIGHRKETILTGAINDMMEAFKETGNELSEEEIYTYNRYLACANRNLDSVIRQKKKQGDVKINTADNITDASNVLQTAMTCTGTRRASLVARAEWELAQAKC</sequence>
<organism evidence="1">
    <name type="scientific">viral metagenome</name>
    <dbReference type="NCBI Taxonomy" id="1070528"/>
    <lineage>
        <taxon>unclassified sequences</taxon>
        <taxon>metagenomes</taxon>
        <taxon>organismal metagenomes</taxon>
    </lineage>
</organism>
<dbReference type="EMBL" id="MN739967">
    <property type="protein sequence ID" value="QHT80354.1"/>
    <property type="molecule type" value="Genomic_DNA"/>
</dbReference>
<reference evidence="1" key="1">
    <citation type="journal article" date="2020" name="Nature">
        <title>Giant virus diversity and host interactions through global metagenomics.</title>
        <authorList>
            <person name="Schulz F."/>
            <person name="Roux S."/>
            <person name="Paez-Espino D."/>
            <person name="Jungbluth S."/>
            <person name="Walsh D.A."/>
            <person name="Denef V.J."/>
            <person name="McMahon K.D."/>
            <person name="Konstantinidis K.T."/>
            <person name="Eloe-Fadrosh E.A."/>
            <person name="Kyrpides N.C."/>
            <person name="Woyke T."/>
        </authorList>
    </citation>
    <scope>NUCLEOTIDE SEQUENCE</scope>
    <source>
        <strain evidence="1">GVMAG-M-3300023184-120</strain>
    </source>
</reference>
<evidence type="ECO:0000313" key="1">
    <source>
        <dbReference type="EMBL" id="QHT80354.1"/>
    </source>
</evidence>
<name>A0A6C0HIS5_9ZZZZ</name>
<protein>
    <submittedName>
        <fullName evidence="1">Uncharacterized protein</fullName>
    </submittedName>
</protein>
<accession>A0A6C0HIS5</accession>